<evidence type="ECO:0000313" key="2">
    <source>
        <dbReference type="Proteomes" id="UP000245252"/>
    </source>
</evidence>
<comment type="caution">
    <text evidence="1">The sequence shown here is derived from an EMBL/GenBank/DDBJ whole genome shotgun (WGS) entry which is preliminary data.</text>
</comment>
<name>A0A2U2DL14_9HYPH</name>
<proteinExistence type="predicted"/>
<accession>A0A2U2DL14</accession>
<reference evidence="1 2" key="1">
    <citation type="submission" date="2018-05" db="EMBL/GenBank/DDBJ databases">
        <title>The draft genome of strain NS-104.</title>
        <authorList>
            <person name="Hang P."/>
            <person name="Jiang J."/>
        </authorList>
    </citation>
    <scope>NUCLEOTIDE SEQUENCE [LARGE SCALE GENOMIC DNA]</scope>
    <source>
        <strain evidence="1 2">NS-104</strain>
    </source>
</reference>
<sequence length="64" mass="7029">MADETTSSVIHIADLDKLHEEICAEKGLGLNSEAAKALHVLLLQMHSQGVHEKTKLEEAGRHFP</sequence>
<organism evidence="1 2">
    <name type="scientific">Metarhizobium album</name>
    <dbReference type="NCBI Taxonomy" id="2182425"/>
    <lineage>
        <taxon>Bacteria</taxon>
        <taxon>Pseudomonadati</taxon>
        <taxon>Pseudomonadota</taxon>
        <taxon>Alphaproteobacteria</taxon>
        <taxon>Hyphomicrobiales</taxon>
        <taxon>Rhizobiaceae</taxon>
        <taxon>Metarhizobium</taxon>
    </lineage>
</organism>
<dbReference type="AlphaFoldDB" id="A0A2U2DL14"/>
<dbReference type="RefSeq" id="WP_109460400.1">
    <property type="nucleotide sequence ID" value="NZ_QFBC01000012.1"/>
</dbReference>
<dbReference type="OrthoDB" id="8373633at2"/>
<evidence type="ECO:0000313" key="1">
    <source>
        <dbReference type="EMBL" id="PWE53992.1"/>
    </source>
</evidence>
<protein>
    <submittedName>
        <fullName evidence="1">Uncharacterized protein</fullName>
    </submittedName>
</protein>
<gene>
    <name evidence="1" type="ORF">DEM27_21915</name>
</gene>
<keyword evidence="2" id="KW-1185">Reference proteome</keyword>
<dbReference type="EMBL" id="QFBC01000012">
    <property type="protein sequence ID" value="PWE53992.1"/>
    <property type="molecule type" value="Genomic_DNA"/>
</dbReference>
<dbReference type="Proteomes" id="UP000245252">
    <property type="component" value="Unassembled WGS sequence"/>
</dbReference>